<dbReference type="Gene3D" id="2.30.180.10">
    <property type="entry name" value="FAS1 domain"/>
    <property type="match status" value="1"/>
</dbReference>
<reference evidence="2 3" key="1">
    <citation type="submission" date="2024-09" db="EMBL/GenBank/DDBJ databases">
        <authorList>
            <person name="Sun Q."/>
            <person name="Mori K."/>
        </authorList>
    </citation>
    <scope>NUCLEOTIDE SEQUENCE [LARGE SCALE GENOMIC DNA]</scope>
    <source>
        <strain evidence="2 3">ATCC 51272</strain>
    </source>
</reference>
<dbReference type="PANTHER" id="PTHR10900">
    <property type="entry name" value="PERIOSTIN-RELATED"/>
    <property type="match status" value="1"/>
</dbReference>
<dbReference type="EMBL" id="JBHLZF010000001">
    <property type="protein sequence ID" value="MFB9896424.1"/>
    <property type="molecule type" value="Genomic_DNA"/>
</dbReference>
<dbReference type="PROSITE" id="PS50213">
    <property type="entry name" value="FAS1"/>
    <property type="match status" value="1"/>
</dbReference>
<feature type="domain" description="FAS1" evidence="1">
    <location>
        <begin position="39"/>
        <end position="158"/>
    </location>
</feature>
<dbReference type="PROSITE" id="PS51257">
    <property type="entry name" value="PROKAR_LIPOPROTEIN"/>
    <property type="match status" value="1"/>
</dbReference>
<dbReference type="Pfam" id="PF02469">
    <property type="entry name" value="Fasciclin"/>
    <property type="match status" value="1"/>
</dbReference>
<organism evidence="2 3">
    <name type="scientific">Hallella seregens ATCC 51272</name>
    <dbReference type="NCBI Taxonomy" id="1336250"/>
    <lineage>
        <taxon>Bacteria</taxon>
        <taxon>Pseudomonadati</taxon>
        <taxon>Bacteroidota</taxon>
        <taxon>Bacteroidia</taxon>
        <taxon>Bacteroidales</taxon>
        <taxon>Prevotellaceae</taxon>
        <taxon>Hallella</taxon>
    </lineage>
</organism>
<proteinExistence type="predicted"/>
<evidence type="ECO:0000313" key="2">
    <source>
        <dbReference type="EMBL" id="MFB9896424.1"/>
    </source>
</evidence>
<name>A0ABV5ZIH4_9BACT</name>
<evidence type="ECO:0000259" key="1">
    <source>
        <dbReference type="PROSITE" id="PS50213"/>
    </source>
</evidence>
<dbReference type="InterPro" id="IPR000782">
    <property type="entry name" value="FAS1_domain"/>
</dbReference>
<evidence type="ECO:0000313" key="3">
    <source>
        <dbReference type="Proteomes" id="UP001589688"/>
    </source>
</evidence>
<gene>
    <name evidence="2" type="ORF">ACFFK8_00920</name>
</gene>
<comment type="caution">
    <text evidence="2">The sequence shown here is derived from an EMBL/GenBank/DDBJ whole genome shotgun (WGS) entry which is preliminary data.</text>
</comment>
<protein>
    <submittedName>
        <fullName evidence="2">Fasciclin domain-containing protein</fullName>
    </submittedName>
</protein>
<accession>A0ABV5ZIH4</accession>
<dbReference type="RefSeq" id="WP_027952436.1">
    <property type="nucleotide sequence ID" value="NZ_JADU01000018.1"/>
</dbReference>
<dbReference type="InterPro" id="IPR050904">
    <property type="entry name" value="Adhesion/Biosynth-related"/>
</dbReference>
<dbReference type="Proteomes" id="UP001589688">
    <property type="component" value="Unassembled WGS sequence"/>
</dbReference>
<dbReference type="PANTHER" id="PTHR10900:SF77">
    <property type="entry name" value="FI19380P1"/>
    <property type="match status" value="1"/>
</dbReference>
<dbReference type="SUPFAM" id="SSF82153">
    <property type="entry name" value="FAS1 domain"/>
    <property type="match status" value="2"/>
</dbReference>
<dbReference type="InterPro" id="IPR036378">
    <property type="entry name" value="FAS1_dom_sf"/>
</dbReference>
<keyword evidence="3" id="KW-1185">Reference proteome</keyword>
<sequence>MSNIKKYTNILTLAAFVSFCSCSEWDDHYHTGNNSHTVPLNLYEALQQNDATSRFAQLVKEAGYNQMLSNTQTYTVFAPRNEALETFDNSNEAETKKFIANHIARYTNPSSTSTTEGVRMLNGKIYHFNNSNTFEGCHINTANERVTNGIIHQLDSRIPYAYNIYEYIQANPNLSKLYDFIHQFDEVKFDEENSVEIDIDKDGRPVYDTIMVSYNKLLEHKQYGLGHISDEDSTYTMVLPDNQAWDAVYERIFPYYRVYDADAKKADSIQQIKTKLAILGDLIYRGKHDQPATEDSLVSTSGSIIHHPSELFGNATRQNASNGYVFMVNQLAYNNVETWNKPISVEAENQNGRSYNNTLTSVYTRNVKSESMVKNISGDSYIEVQPISVATNPSVTFEIPGVLAGKYNIYAVLLPSTMEGEDAELDSTKIQFTINYQGANGKNASKANKSKLLITKSQDMTKLLAFENFEFPISDCTDNLWRMDETNHEEELSAKTTFVIMTNVTAREYSSKIYSRTFRLDRIVLEPIKN</sequence>